<gene>
    <name evidence="2" type="ORF">M9Y10_003015</name>
    <name evidence="1" type="ORF">M9Y10_026030</name>
</gene>
<comment type="caution">
    <text evidence="1">The sequence shown here is derived from an EMBL/GenBank/DDBJ whole genome shotgun (WGS) entry which is preliminary data.</text>
</comment>
<feature type="non-terminal residue" evidence="1">
    <location>
        <position position="1"/>
    </location>
</feature>
<dbReference type="Proteomes" id="UP001470230">
    <property type="component" value="Unassembled WGS sequence"/>
</dbReference>
<evidence type="ECO:0000313" key="2">
    <source>
        <dbReference type="EMBL" id="KAK8880349.1"/>
    </source>
</evidence>
<keyword evidence="3" id="KW-1185">Reference proteome</keyword>
<protein>
    <submittedName>
        <fullName evidence="1">Uncharacterized protein</fullName>
    </submittedName>
</protein>
<dbReference type="EMBL" id="JAPFFF010000010">
    <property type="protein sequence ID" value="KAK8880349.1"/>
    <property type="molecule type" value="Genomic_DNA"/>
</dbReference>
<proteinExistence type="predicted"/>
<reference evidence="1 3" key="1">
    <citation type="submission" date="2024-04" db="EMBL/GenBank/DDBJ databases">
        <title>Tritrichomonas musculus Genome.</title>
        <authorList>
            <person name="Alves-Ferreira E."/>
            <person name="Grigg M."/>
            <person name="Lorenzi H."/>
            <person name="Galac M."/>
        </authorList>
    </citation>
    <scope>NUCLEOTIDE SEQUENCE [LARGE SCALE GENOMIC DNA]</scope>
    <source>
        <strain evidence="1 3">EAF2021</strain>
    </source>
</reference>
<name>A0ABR2H882_9EUKA</name>
<evidence type="ECO:0000313" key="3">
    <source>
        <dbReference type="Proteomes" id="UP001470230"/>
    </source>
</evidence>
<sequence>DGKTYLGSQLLTSKSNEFETVEGFSDYHVTRDALTEDEFNFDTNVMKRLNIDMNQEDITKLLQIDEKTEVFKINLRKNVFIDIEGNYIHQLSIYIINKHFVCPGIFIVEDNK</sequence>
<dbReference type="EMBL" id="JAPFFF010000038">
    <property type="protein sequence ID" value="KAK8842444.1"/>
    <property type="molecule type" value="Genomic_DNA"/>
</dbReference>
<organism evidence="1 3">
    <name type="scientific">Tritrichomonas musculus</name>
    <dbReference type="NCBI Taxonomy" id="1915356"/>
    <lineage>
        <taxon>Eukaryota</taxon>
        <taxon>Metamonada</taxon>
        <taxon>Parabasalia</taxon>
        <taxon>Tritrichomonadida</taxon>
        <taxon>Tritrichomonadidae</taxon>
        <taxon>Tritrichomonas</taxon>
    </lineage>
</organism>
<feature type="non-terminal residue" evidence="1">
    <location>
        <position position="112"/>
    </location>
</feature>
<accession>A0ABR2H882</accession>
<evidence type="ECO:0000313" key="1">
    <source>
        <dbReference type="EMBL" id="KAK8842444.1"/>
    </source>
</evidence>